<accession>A0A6S7J4W8</accession>
<dbReference type="OrthoDB" id="5979480at2759"/>
<evidence type="ECO:0000313" key="2">
    <source>
        <dbReference type="EMBL" id="CAB4025397.1"/>
    </source>
</evidence>
<proteinExistence type="predicted"/>
<sequence>MTITSVQTAVIEPTTPSSEPTLQMTEQPTIPLSINNETQPREMTEKIPSTVAPVASTKPPCYDMWQVLYSVFRLLCDCAVKAQLQGYHYIGLQYYTECWTSNELEPHYSRDGPSTDKCFNAEFQPCSQDDSDCVGGARANFIYKIVNPDKPATSEMKGTSSNSSAQEVLQPQATTEMKLPTTLPLTPTFQVTEPSEQPSSTPPLSTFHVTESTTYTPSTQEYIPSESTFQMPNKPSEQTEQPMQITISSVQTAVIEPTSPSSEPTLQMTEKPTIPLSINNETQPPEMTENIPSTVPPVASTTPPCYDEWQ</sequence>
<dbReference type="EMBL" id="CACRXK020013579">
    <property type="protein sequence ID" value="CAB4025397.1"/>
    <property type="molecule type" value="Genomic_DNA"/>
</dbReference>
<organism evidence="2 3">
    <name type="scientific">Paramuricea clavata</name>
    <name type="common">Red gorgonian</name>
    <name type="synonym">Violescent sea-whip</name>
    <dbReference type="NCBI Taxonomy" id="317549"/>
    <lineage>
        <taxon>Eukaryota</taxon>
        <taxon>Metazoa</taxon>
        <taxon>Cnidaria</taxon>
        <taxon>Anthozoa</taxon>
        <taxon>Octocorallia</taxon>
        <taxon>Malacalcyonacea</taxon>
        <taxon>Plexauridae</taxon>
        <taxon>Paramuricea</taxon>
    </lineage>
</organism>
<comment type="caution">
    <text evidence="2">The sequence shown here is derived from an EMBL/GenBank/DDBJ whole genome shotgun (WGS) entry which is preliminary data.</text>
</comment>
<feature type="compositionally biased region" description="Low complexity" evidence="1">
    <location>
        <begin position="292"/>
        <end position="304"/>
    </location>
</feature>
<keyword evidence="3" id="KW-1185">Reference proteome</keyword>
<gene>
    <name evidence="2" type="ORF">PACLA_8A001354</name>
</gene>
<feature type="non-terminal residue" evidence="2">
    <location>
        <position position="310"/>
    </location>
</feature>
<evidence type="ECO:0000256" key="1">
    <source>
        <dbReference type="SAM" id="MobiDB-lite"/>
    </source>
</evidence>
<name>A0A6S7J4W8_PARCT</name>
<feature type="region of interest" description="Disordered" evidence="1">
    <location>
        <begin position="1"/>
        <end position="23"/>
    </location>
</feature>
<protein>
    <submittedName>
        <fullName evidence="2">Uncharacterized protein</fullName>
    </submittedName>
</protein>
<feature type="compositionally biased region" description="Polar residues" evidence="1">
    <location>
        <begin position="275"/>
        <end position="285"/>
    </location>
</feature>
<feature type="region of interest" description="Disordered" evidence="1">
    <location>
        <begin position="275"/>
        <end position="310"/>
    </location>
</feature>
<reference evidence="2" key="1">
    <citation type="submission" date="2020-04" db="EMBL/GenBank/DDBJ databases">
        <authorList>
            <person name="Alioto T."/>
            <person name="Alioto T."/>
            <person name="Gomez Garrido J."/>
        </authorList>
    </citation>
    <scope>NUCLEOTIDE SEQUENCE</scope>
    <source>
        <strain evidence="2">A484AB</strain>
    </source>
</reference>
<dbReference type="AlphaFoldDB" id="A0A6S7J4W8"/>
<dbReference type="Proteomes" id="UP001152795">
    <property type="component" value="Unassembled WGS sequence"/>
</dbReference>
<evidence type="ECO:0000313" key="3">
    <source>
        <dbReference type="Proteomes" id="UP001152795"/>
    </source>
</evidence>